<sequence>MEFITEVRLSGRDRAILRAVAAGDAELSWGAEPDLLLGGRYCCDQPAAHRLARAGLIAPVRVCATGQRVPARVTPAGMRELSAPALTAA</sequence>
<reference evidence="1" key="1">
    <citation type="submission" date="2021-04" db="EMBL/GenBank/DDBJ databases">
        <title>Pseudonocardia sp. nov., isolated from sandy soil of mangrove forest.</title>
        <authorList>
            <person name="Zan Z."/>
            <person name="Huang R."/>
            <person name="Liu W."/>
        </authorList>
    </citation>
    <scope>NUCLEOTIDE SEQUENCE</scope>
    <source>
        <strain evidence="1">S2-4</strain>
    </source>
</reference>
<organism evidence="1 2">
    <name type="scientific">Pseudonocardia humida</name>
    <dbReference type="NCBI Taxonomy" id="2800819"/>
    <lineage>
        <taxon>Bacteria</taxon>
        <taxon>Bacillati</taxon>
        <taxon>Actinomycetota</taxon>
        <taxon>Actinomycetes</taxon>
        <taxon>Pseudonocardiales</taxon>
        <taxon>Pseudonocardiaceae</taxon>
        <taxon>Pseudonocardia</taxon>
    </lineage>
</organism>
<evidence type="ECO:0008006" key="3">
    <source>
        <dbReference type="Google" id="ProtNLM"/>
    </source>
</evidence>
<evidence type="ECO:0000313" key="2">
    <source>
        <dbReference type="Proteomes" id="UP001165283"/>
    </source>
</evidence>
<comment type="caution">
    <text evidence="1">The sequence shown here is derived from an EMBL/GenBank/DDBJ whole genome shotgun (WGS) entry which is preliminary data.</text>
</comment>
<keyword evidence="2" id="KW-1185">Reference proteome</keyword>
<proteinExistence type="predicted"/>
<dbReference type="Proteomes" id="UP001165283">
    <property type="component" value="Unassembled WGS sequence"/>
</dbReference>
<dbReference type="EMBL" id="JAGSOV010000040">
    <property type="protein sequence ID" value="MCO1657174.1"/>
    <property type="molecule type" value="Genomic_DNA"/>
</dbReference>
<dbReference type="RefSeq" id="WP_252440618.1">
    <property type="nucleotide sequence ID" value="NZ_JAGSOV010000040.1"/>
</dbReference>
<accession>A0ABT1A2D8</accession>
<name>A0ABT1A2D8_9PSEU</name>
<gene>
    <name evidence="1" type="ORF">KDL28_19120</name>
</gene>
<evidence type="ECO:0000313" key="1">
    <source>
        <dbReference type="EMBL" id="MCO1657174.1"/>
    </source>
</evidence>
<protein>
    <recommendedName>
        <fullName evidence="3">ArsR family transcriptional regulator</fullName>
    </recommendedName>
</protein>